<sequence>MLQSRIGWALFFWLGLIIFLFTTGAIALFLLDGMEHSRQRQLESLQMAARLFRRELETIDLPPDSPKLAKLVQQQAGESGLYITVASEDGNVLIDSRQEAARMENVLRLPEFQQAEETGVGQASSDPQLPGEPFHFIVLPLEVNGERVGFVRAGQDIDAGGLYASYHLVVGSIALGLVILIGAYFIARRFEERVVAPVQQLTRACAGVEKGDYTGHVWAAAEDELGETARQFTRMQAAIELRVDQLTAESNRLKTVLGSMVEGVIAVDEQQRVLLANGAVRRLLAIRPDDVVGRPLLELTRNRSLDDSFRAAIESEEPYHHEFDVSTTPRRTLSLHANRLPGEPCPGVVMVLHDVTELRRLESMRREFVSSVSHELKTPLAVVQACTETLQMGAVEDLAIRDNFLEQIMQSSVRLNDLIHDMLHLARIESREEAFDITDVSIAGVIDKILQTARGSAATRKIALRIHPPEAEISVMGDEEGVRTILSNLIDNAVKYTIEGGSVDVAWGEEGSHVAITVKDTGIGIPQASLERIFERFYRVDKARSREMGGTGLGLSIVKHTAQAMGGEVTVQSQVGEGSTFTVRLPRG</sequence>
<keyword evidence="12 13" id="KW-0472">Membrane</keyword>
<dbReference type="InterPro" id="IPR036097">
    <property type="entry name" value="HisK_dim/P_sf"/>
</dbReference>
<dbReference type="Gene3D" id="3.30.565.10">
    <property type="entry name" value="Histidine kinase-like ATPase, C-terminal domain"/>
    <property type="match status" value="1"/>
</dbReference>
<evidence type="ECO:0000256" key="6">
    <source>
        <dbReference type="ARBA" id="ARBA00022553"/>
    </source>
</evidence>
<evidence type="ECO:0000256" key="3">
    <source>
        <dbReference type="ARBA" id="ARBA00004314"/>
    </source>
</evidence>
<dbReference type="PROSITE" id="PS50885">
    <property type="entry name" value="HAMP"/>
    <property type="match status" value="1"/>
</dbReference>
<accession>A0A5C5UUW0</accession>
<name>A0A5C5UUW0_9BACT</name>
<dbReference type="PANTHER" id="PTHR45453">
    <property type="entry name" value="PHOSPHATE REGULON SENSOR PROTEIN PHOR"/>
    <property type="match status" value="1"/>
</dbReference>
<evidence type="ECO:0000256" key="5">
    <source>
        <dbReference type="ARBA" id="ARBA00022475"/>
    </source>
</evidence>
<dbReference type="InterPro" id="IPR013656">
    <property type="entry name" value="PAS_4"/>
</dbReference>
<evidence type="ECO:0000259" key="15">
    <source>
        <dbReference type="PROSITE" id="PS50112"/>
    </source>
</evidence>
<dbReference type="PROSITE" id="PS50109">
    <property type="entry name" value="HIS_KIN"/>
    <property type="match status" value="1"/>
</dbReference>
<dbReference type="GO" id="GO:0005524">
    <property type="term" value="F:ATP binding"/>
    <property type="evidence" value="ECO:0007669"/>
    <property type="project" value="UniProtKB-KW"/>
</dbReference>
<keyword evidence="13" id="KW-0812">Transmembrane</keyword>
<dbReference type="InterPro" id="IPR000014">
    <property type="entry name" value="PAS"/>
</dbReference>
<keyword evidence="5" id="KW-1003">Cell membrane</keyword>
<dbReference type="CDD" id="cd06225">
    <property type="entry name" value="HAMP"/>
    <property type="match status" value="1"/>
</dbReference>
<dbReference type="SMART" id="SM00387">
    <property type="entry name" value="HATPase_c"/>
    <property type="match status" value="1"/>
</dbReference>
<dbReference type="InterPro" id="IPR003661">
    <property type="entry name" value="HisK_dim/P_dom"/>
</dbReference>
<dbReference type="GO" id="GO:0045121">
    <property type="term" value="C:membrane raft"/>
    <property type="evidence" value="ECO:0007669"/>
    <property type="project" value="UniProtKB-SubCell"/>
</dbReference>
<protein>
    <recommendedName>
        <fullName evidence="4">histidine kinase</fullName>
        <ecNumber evidence="4">2.7.13.3</ecNumber>
    </recommendedName>
</protein>
<dbReference type="GO" id="GO:0005886">
    <property type="term" value="C:plasma membrane"/>
    <property type="evidence" value="ECO:0007669"/>
    <property type="project" value="UniProtKB-SubCell"/>
</dbReference>
<dbReference type="Pfam" id="PF00512">
    <property type="entry name" value="HisKA"/>
    <property type="match status" value="1"/>
</dbReference>
<dbReference type="SMART" id="SM00304">
    <property type="entry name" value="HAMP"/>
    <property type="match status" value="1"/>
</dbReference>
<evidence type="ECO:0000256" key="11">
    <source>
        <dbReference type="ARBA" id="ARBA00023012"/>
    </source>
</evidence>
<evidence type="ECO:0000256" key="4">
    <source>
        <dbReference type="ARBA" id="ARBA00012438"/>
    </source>
</evidence>
<evidence type="ECO:0000256" key="10">
    <source>
        <dbReference type="ARBA" id="ARBA00022840"/>
    </source>
</evidence>
<keyword evidence="7 17" id="KW-0808">Transferase</keyword>
<dbReference type="PANTHER" id="PTHR45453:SF1">
    <property type="entry name" value="PHOSPHATE REGULON SENSOR PROTEIN PHOR"/>
    <property type="match status" value="1"/>
</dbReference>
<evidence type="ECO:0000256" key="13">
    <source>
        <dbReference type="SAM" id="Phobius"/>
    </source>
</evidence>
<dbReference type="SUPFAM" id="SSF55785">
    <property type="entry name" value="PYP-like sensor domain (PAS domain)"/>
    <property type="match status" value="1"/>
</dbReference>
<feature type="transmembrane region" description="Helical" evidence="13">
    <location>
        <begin position="6"/>
        <end position="31"/>
    </location>
</feature>
<evidence type="ECO:0000256" key="1">
    <source>
        <dbReference type="ARBA" id="ARBA00000085"/>
    </source>
</evidence>
<dbReference type="EMBL" id="SJPF01000009">
    <property type="protein sequence ID" value="TWT29272.1"/>
    <property type="molecule type" value="Genomic_DNA"/>
</dbReference>
<dbReference type="Gene3D" id="3.30.450.20">
    <property type="entry name" value="PAS domain"/>
    <property type="match status" value="1"/>
</dbReference>
<reference evidence="17 18" key="1">
    <citation type="submission" date="2019-02" db="EMBL/GenBank/DDBJ databases">
        <title>Deep-cultivation of Planctomycetes and their phenomic and genomic characterization uncovers novel biology.</title>
        <authorList>
            <person name="Wiegand S."/>
            <person name="Jogler M."/>
            <person name="Boedeker C."/>
            <person name="Pinto D."/>
            <person name="Vollmers J."/>
            <person name="Rivas-Marin E."/>
            <person name="Kohn T."/>
            <person name="Peeters S.H."/>
            <person name="Heuer A."/>
            <person name="Rast P."/>
            <person name="Oberbeckmann S."/>
            <person name="Bunk B."/>
            <person name="Jeske O."/>
            <person name="Meyerdierks A."/>
            <person name="Storesund J.E."/>
            <person name="Kallscheuer N."/>
            <person name="Luecker S."/>
            <person name="Lage O.M."/>
            <person name="Pohl T."/>
            <person name="Merkel B.J."/>
            <person name="Hornburger P."/>
            <person name="Mueller R.-W."/>
            <person name="Bruemmer F."/>
            <person name="Labrenz M."/>
            <person name="Spormann A.M."/>
            <person name="Op Den Camp H."/>
            <person name="Overmann J."/>
            <person name="Amann R."/>
            <person name="Jetten M.S.M."/>
            <person name="Mascher T."/>
            <person name="Medema M.H."/>
            <person name="Devos D.P."/>
            <person name="Kaster A.-K."/>
            <person name="Ovreas L."/>
            <person name="Rohde M."/>
            <person name="Galperin M.Y."/>
            <person name="Jogler C."/>
        </authorList>
    </citation>
    <scope>NUCLEOTIDE SEQUENCE [LARGE SCALE GENOMIC DNA]</scope>
    <source>
        <strain evidence="17 18">Enr8</strain>
    </source>
</reference>
<dbReference type="CDD" id="cd16922">
    <property type="entry name" value="HATPase_EvgS-ArcB-TorS-like"/>
    <property type="match status" value="1"/>
</dbReference>
<dbReference type="InterPro" id="IPR003660">
    <property type="entry name" value="HAMP_dom"/>
</dbReference>
<feature type="domain" description="PAS" evidence="15">
    <location>
        <begin position="249"/>
        <end position="297"/>
    </location>
</feature>
<evidence type="ECO:0000313" key="17">
    <source>
        <dbReference type="EMBL" id="TWT29272.1"/>
    </source>
</evidence>
<dbReference type="InterPro" id="IPR005467">
    <property type="entry name" value="His_kinase_dom"/>
</dbReference>
<evidence type="ECO:0000256" key="8">
    <source>
        <dbReference type="ARBA" id="ARBA00022741"/>
    </source>
</evidence>
<keyword evidence="6" id="KW-0597">Phosphoprotein</keyword>
<keyword evidence="8" id="KW-0547">Nucleotide-binding</keyword>
<dbReference type="Gene3D" id="6.10.340.10">
    <property type="match status" value="1"/>
</dbReference>
<dbReference type="GO" id="GO:0004721">
    <property type="term" value="F:phosphoprotein phosphatase activity"/>
    <property type="evidence" value="ECO:0007669"/>
    <property type="project" value="TreeGrafter"/>
</dbReference>
<gene>
    <name evidence="17" type="primary">phoR_4</name>
    <name evidence="17" type="ORF">Enr8_50730</name>
</gene>
<dbReference type="SUPFAM" id="SSF47384">
    <property type="entry name" value="Homodimeric domain of signal transducing histidine kinase"/>
    <property type="match status" value="1"/>
</dbReference>
<keyword evidence="9" id="KW-0418">Kinase</keyword>
<keyword evidence="11" id="KW-0902">Two-component regulatory system</keyword>
<organism evidence="17 18">
    <name type="scientific">Blastopirellula retiformator</name>
    <dbReference type="NCBI Taxonomy" id="2527970"/>
    <lineage>
        <taxon>Bacteria</taxon>
        <taxon>Pseudomonadati</taxon>
        <taxon>Planctomycetota</taxon>
        <taxon>Planctomycetia</taxon>
        <taxon>Pirellulales</taxon>
        <taxon>Pirellulaceae</taxon>
        <taxon>Blastopirellula</taxon>
    </lineage>
</organism>
<feature type="domain" description="Histidine kinase" evidence="14">
    <location>
        <begin position="371"/>
        <end position="588"/>
    </location>
</feature>
<dbReference type="OrthoDB" id="9813151at2"/>
<evidence type="ECO:0000259" key="16">
    <source>
        <dbReference type="PROSITE" id="PS50885"/>
    </source>
</evidence>
<evidence type="ECO:0000256" key="7">
    <source>
        <dbReference type="ARBA" id="ARBA00022679"/>
    </source>
</evidence>
<dbReference type="GO" id="GO:0016036">
    <property type="term" value="P:cellular response to phosphate starvation"/>
    <property type="evidence" value="ECO:0007669"/>
    <property type="project" value="TreeGrafter"/>
</dbReference>
<dbReference type="InterPro" id="IPR036890">
    <property type="entry name" value="HATPase_C_sf"/>
</dbReference>
<feature type="domain" description="HAMP" evidence="16">
    <location>
        <begin position="192"/>
        <end position="244"/>
    </location>
</feature>
<feature type="transmembrane region" description="Helical" evidence="13">
    <location>
        <begin position="166"/>
        <end position="187"/>
    </location>
</feature>
<evidence type="ECO:0000256" key="12">
    <source>
        <dbReference type="ARBA" id="ARBA00023136"/>
    </source>
</evidence>
<dbReference type="Pfam" id="PF02518">
    <property type="entry name" value="HATPase_c"/>
    <property type="match status" value="1"/>
</dbReference>
<dbReference type="CDD" id="cd00082">
    <property type="entry name" value="HisKA"/>
    <property type="match status" value="1"/>
</dbReference>
<dbReference type="InterPro" id="IPR050351">
    <property type="entry name" value="BphY/WalK/GraS-like"/>
</dbReference>
<proteinExistence type="predicted"/>
<keyword evidence="13" id="KW-1133">Transmembrane helix</keyword>
<dbReference type="EC" id="2.7.13.3" evidence="4"/>
<dbReference type="GO" id="GO:0000155">
    <property type="term" value="F:phosphorelay sensor kinase activity"/>
    <property type="evidence" value="ECO:0007669"/>
    <property type="project" value="InterPro"/>
</dbReference>
<dbReference type="FunFam" id="1.10.287.130:FF:000001">
    <property type="entry name" value="Two-component sensor histidine kinase"/>
    <property type="match status" value="1"/>
</dbReference>
<evidence type="ECO:0000259" key="14">
    <source>
        <dbReference type="PROSITE" id="PS50109"/>
    </source>
</evidence>
<comment type="catalytic activity">
    <reaction evidence="1">
        <text>ATP + protein L-histidine = ADP + protein N-phospho-L-histidine.</text>
        <dbReference type="EC" id="2.7.13.3"/>
    </reaction>
</comment>
<dbReference type="PROSITE" id="PS50112">
    <property type="entry name" value="PAS"/>
    <property type="match status" value="1"/>
</dbReference>
<dbReference type="Pfam" id="PF08448">
    <property type="entry name" value="PAS_4"/>
    <property type="match status" value="1"/>
</dbReference>
<dbReference type="Gene3D" id="1.10.287.130">
    <property type="match status" value="1"/>
</dbReference>
<evidence type="ECO:0000256" key="2">
    <source>
        <dbReference type="ARBA" id="ARBA00004236"/>
    </source>
</evidence>
<dbReference type="CDD" id="cd00130">
    <property type="entry name" value="PAS"/>
    <property type="match status" value="1"/>
</dbReference>
<dbReference type="AlphaFoldDB" id="A0A5C5UUW0"/>
<keyword evidence="18" id="KW-1185">Reference proteome</keyword>
<dbReference type="SUPFAM" id="SSF55874">
    <property type="entry name" value="ATPase domain of HSP90 chaperone/DNA topoisomerase II/histidine kinase"/>
    <property type="match status" value="1"/>
</dbReference>
<dbReference type="InterPro" id="IPR004358">
    <property type="entry name" value="Sig_transdc_His_kin-like_C"/>
</dbReference>
<dbReference type="Proteomes" id="UP000318878">
    <property type="component" value="Unassembled WGS sequence"/>
</dbReference>
<keyword evidence="10" id="KW-0067">ATP-binding</keyword>
<dbReference type="NCBIfam" id="TIGR00229">
    <property type="entry name" value="sensory_box"/>
    <property type="match status" value="1"/>
</dbReference>
<dbReference type="InterPro" id="IPR003594">
    <property type="entry name" value="HATPase_dom"/>
</dbReference>
<dbReference type="PRINTS" id="PR00344">
    <property type="entry name" value="BCTRLSENSOR"/>
</dbReference>
<dbReference type="SMART" id="SM00388">
    <property type="entry name" value="HisKA"/>
    <property type="match status" value="1"/>
</dbReference>
<dbReference type="SMART" id="SM00091">
    <property type="entry name" value="PAS"/>
    <property type="match status" value="1"/>
</dbReference>
<dbReference type="RefSeq" id="WP_146437086.1">
    <property type="nucleotide sequence ID" value="NZ_SJPF01000009.1"/>
</dbReference>
<evidence type="ECO:0000313" key="18">
    <source>
        <dbReference type="Proteomes" id="UP000318878"/>
    </source>
</evidence>
<comment type="subcellular location">
    <subcellularLocation>
        <location evidence="2">Cell membrane</location>
    </subcellularLocation>
    <subcellularLocation>
        <location evidence="3">Membrane raft</location>
        <topology evidence="3">Multi-pass membrane protein</topology>
    </subcellularLocation>
</comment>
<dbReference type="FunFam" id="3.30.565.10:FF:000023">
    <property type="entry name" value="PAS domain-containing sensor histidine kinase"/>
    <property type="match status" value="1"/>
</dbReference>
<dbReference type="InterPro" id="IPR035965">
    <property type="entry name" value="PAS-like_dom_sf"/>
</dbReference>
<evidence type="ECO:0000256" key="9">
    <source>
        <dbReference type="ARBA" id="ARBA00022777"/>
    </source>
</evidence>
<comment type="caution">
    <text evidence="17">The sequence shown here is derived from an EMBL/GenBank/DDBJ whole genome shotgun (WGS) entry which is preliminary data.</text>
</comment>